<proteinExistence type="predicted"/>
<gene>
    <name evidence="1" type="ORF">EV356DRAFT_3954</name>
</gene>
<accession>A0A6A6HPX4</accession>
<keyword evidence="2" id="KW-1185">Reference proteome</keyword>
<dbReference type="Proteomes" id="UP000800092">
    <property type="component" value="Unassembled WGS sequence"/>
</dbReference>
<sequence length="77" mass="8260">MARTGGMGMFGGSPRGLKFLSWSSALGSGVFCKPPPDNLVGQFQDIMYFLDDTPDGSRENKIPSCKLGGKTQCLLSR</sequence>
<evidence type="ECO:0000313" key="2">
    <source>
        <dbReference type="Proteomes" id="UP000800092"/>
    </source>
</evidence>
<evidence type="ECO:0000313" key="1">
    <source>
        <dbReference type="EMBL" id="KAF2239909.1"/>
    </source>
</evidence>
<dbReference type="AlphaFoldDB" id="A0A6A6HPX4"/>
<organism evidence="1 2">
    <name type="scientific">Viridothelium virens</name>
    <name type="common">Speckled blister lichen</name>
    <name type="synonym">Trypethelium virens</name>
    <dbReference type="NCBI Taxonomy" id="1048519"/>
    <lineage>
        <taxon>Eukaryota</taxon>
        <taxon>Fungi</taxon>
        <taxon>Dikarya</taxon>
        <taxon>Ascomycota</taxon>
        <taxon>Pezizomycotina</taxon>
        <taxon>Dothideomycetes</taxon>
        <taxon>Dothideomycetes incertae sedis</taxon>
        <taxon>Trypetheliales</taxon>
        <taxon>Trypetheliaceae</taxon>
        <taxon>Viridothelium</taxon>
    </lineage>
</organism>
<reference evidence="1" key="1">
    <citation type="journal article" date="2020" name="Stud. Mycol.">
        <title>101 Dothideomycetes genomes: a test case for predicting lifestyles and emergence of pathogens.</title>
        <authorList>
            <person name="Haridas S."/>
            <person name="Albert R."/>
            <person name="Binder M."/>
            <person name="Bloem J."/>
            <person name="Labutti K."/>
            <person name="Salamov A."/>
            <person name="Andreopoulos B."/>
            <person name="Baker S."/>
            <person name="Barry K."/>
            <person name="Bills G."/>
            <person name="Bluhm B."/>
            <person name="Cannon C."/>
            <person name="Castanera R."/>
            <person name="Culley D."/>
            <person name="Daum C."/>
            <person name="Ezra D."/>
            <person name="Gonzalez J."/>
            <person name="Henrissat B."/>
            <person name="Kuo A."/>
            <person name="Liang C."/>
            <person name="Lipzen A."/>
            <person name="Lutzoni F."/>
            <person name="Magnuson J."/>
            <person name="Mondo S."/>
            <person name="Nolan M."/>
            <person name="Ohm R."/>
            <person name="Pangilinan J."/>
            <person name="Park H.-J."/>
            <person name="Ramirez L."/>
            <person name="Alfaro M."/>
            <person name="Sun H."/>
            <person name="Tritt A."/>
            <person name="Yoshinaga Y."/>
            <person name="Zwiers L.-H."/>
            <person name="Turgeon B."/>
            <person name="Goodwin S."/>
            <person name="Spatafora J."/>
            <person name="Crous P."/>
            <person name="Grigoriev I."/>
        </authorList>
    </citation>
    <scope>NUCLEOTIDE SEQUENCE</scope>
    <source>
        <strain evidence="1">Tuck. ex Michener</strain>
    </source>
</reference>
<name>A0A6A6HPX4_VIRVR</name>
<dbReference type="EMBL" id="ML991771">
    <property type="protein sequence ID" value="KAF2239909.1"/>
    <property type="molecule type" value="Genomic_DNA"/>
</dbReference>
<protein>
    <submittedName>
        <fullName evidence="1">Uncharacterized protein</fullName>
    </submittedName>
</protein>